<proteinExistence type="predicted"/>
<dbReference type="SUPFAM" id="SSF141868">
    <property type="entry name" value="EAL domain-like"/>
    <property type="match status" value="1"/>
</dbReference>
<dbReference type="InterPro" id="IPR013655">
    <property type="entry name" value="PAS_fold_3"/>
</dbReference>
<dbReference type="EMBL" id="PIPW01000006">
    <property type="protein sequence ID" value="RUO51261.1"/>
    <property type="molecule type" value="Genomic_DNA"/>
</dbReference>
<dbReference type="RefSeq" id="WP_126764590.1">
    <property type="nucleotide sequence ID" value="NZ_JBHLTZ010000005.1"/>
</dbReference>
<dbReference type="SMART" id="SM00086">
    <property type="entry name" value="PAC"/>
    <property type="match status" value="1"/>
</dbReference>
<dbReference type="Gene3D" id="3.20.20.450">
    <property type="entry name" value="EAL domain"/>
    <property type="match status" value="1"/>
</dbReference>
<feature type="domain" description="EAL" evidence="3">
    <location>
        <begin position="480"/>
        <end position="731"/>
    </location>
</feature>
<evidence type="ECO:0000313" key="5">
    <source>
        <dbReference type="EMBL" id="RUO51261.1"/>
    </source>
</evidence>
<dbReference type="OrthoDB" id="9804951at2"/>
<evidence type="ECO:0008006" key="7">
    <source>
        <dbReference type="Google" id="ProtNLM"/>
    </source>
</evidence>
<dbReference type="InterPro" id="IPR000700">
    <property type="entry name" value="PAS-assoc_C"/>
</dbReference>
<evidence type="ECO:0000259" key="1">
    <source>
        <dbReference type="PROSITE" id="PS50112"/>
    </source>
</evidence>
<name>A0A432XRN6_9GAMM</name>
<evidence type="ECO:0000313" key="6">
    <source>
        <dbReference type="Proteomes" id="UP000287198"/>
    </source>
</evidence>
<dbReference type="InterPro" id="IPR001610">
    <property type="entry name" value="PAC"/>
</dbReference>
<dbReference type="CDD" id="cd01949">
    <property type="entry name" value="GGDEF"/>
    <property type="match status" value="1"/>
</dbReference>
<dbReference type="Gene3D" id="3.30.450.20">
    <property type="entry name" value="PAS domain"/>
    <property type="match status" value="1"/>
</dbReference>
<dbReference type="SMART" id="SM00065">
    <property type="entry name" value="GAF"/>
    <property type="match status" value="1"/>
</dbReference>
<dbReference type="PANTHER" id="PTHR44757:SF2">
    <property type="entry name" value="BIOFILM ARCHITECTURE MAINTENANCE PROTEIN MBAA"/>
    <property type="match status" value="1"/>
</dbReference>
<dbReference type="InterPro" id="IPR035919">
    <property type="entry name" value="EAL_sf"/>
</dbReference>
<dbReference type="Proteomes" id="UP000287198">
    <property type="component" value="Unassembled WGS sequence"/>
</dbReference>
<dbReference type="PANTHER" id="PTHR44757">
    <property type="entry name" value="DIGUANYLATE CYCLASE DGCP"/>
    <property type="match status" value="1"/>
</dbReference>
<sequence length="731" mass="82276">MVGGDATIQRVSLDKAFHLLAENLRERSELKFIEHLTKLLSELLRADHVMVSEIFETDIARAHVVSFYSRGSHLQANSYDLHGSPCETVISTGSCVYSEGVCKTFPNDEMLQQLGAESYVGVPMLTVDGNKLGLLAILNDQPTDYSNEVLELLQVAASQAAAEMAQVRITNRLKESQRRLQTLMDSLPGMAYRCKNDAYWSMEMVSRGARDLTGYDPAGLQDNATIAYVDLIHPEDKEKVEAKVREAIENDRYFKLNYRIIRADGALRWVWEQGKGVRSEAGEVTHLEGFVLDVTEQYLHQERITEIAFTDELTGLPNRPALLDFLQREYAREQAPDYLLVLIDIRGFRNINERFGLHAGDRLLRIVAARLQEGIRAMENTVLLARLTGDEFVVVSSQQGAGIEDFLELADMLTQLFTNPVSMGEHQLPLQLKMSGAWSSAASSAAQLLQQASIAMYEAKQNGLRYCTFDTDLERKVSSERHRTERFLMALANHELNIHLQPQIELNSGRCTGAEVLCRWFDNELGAVPPDIFIDIARKQGVLAELGYQVLEKTCALINEWRDSYESVPPISVNVGAQQFASKDVVDDFVRVCGQLPPQAITLEITESDLMIDPKQALEVTKRLRGMGFKLAIDDFGTGYSSLSYLQQFDLDILKIDMTFVQAMSRDEQSRTLVNTILVMAKTLGLETIAEGIETEEQAMMLQQLGCEFGQGFYYARPLPAKEFEKQWLQH</sequence>
<dbReference type="PROSITE" id="PS50883">
    <property type="entry name" value="EAL"/>
    <property type="match status" value="1"/>
</dbReference>
<evidence type="ECO:0000259" key="3">
    <source>
        <dbReference type="PROSITE" id="PS50883"/>
    </source>
</evidence>
<dbReference type="InterPro" id="IPR003018">
    <property type="entry name" value="GAF"/>
</dbReference>
<dbReference type="CDD" id="cd00130">
    <property type="entry name" value="PAS"/>
    <property type="match status" value="1"/>
</dbReference>
<dbReference type="NCBIfam" id="TIGR00229">
    <property type="entry name" value="sensory_box"/>
    <property type="match status" value="1"/>
</dbReference>
<dbReference type="Pfam" id="PF00990">
    <property type="entry name" value="GGDEF"/>
    <property type="match status" value="1"/>
</dbReference>
<dbReference type="AlphaFoldDB" id="A0A432XRN6"/>
<gene>
    <name evidence="5" type="ORF">CWI69_12090</name>
</gene>
<dbReference type="CDD" id="cd01948">
    <property type="entry name" value="EAL"/>
    <property type="match status" value="1"/>
</dbReference>
<dbReference type="NCBIfam" id="TIGR00254">
    <property type="entry name" value="GGDEF"/>
    <property type="match status" value="1"/>
</dbReference>
<dbReference type="SMART" id="SM00052">
    <property type="entry name" value="EAL"/>
    <property type="match status" value="1"/>
</dbReference>
<dbReference type="PROSITE" id="PS50113">
    <property type="entry name" value="PAC"/>
    <property type="match status" value="1"/>
</dbReference>
<evidence type="ECO:0000259" key="4">
    <source>
        <dbReference type="PROSITE" id="PS50887"/>
    </source>
</evidence>
<dbReference type="SMART" id="SM00267">
    <property type="entry name" value="GGDEF"/>
    <property type="match status" value="1"/>
</dbReference>
<dbReference type="InterPro" id="IPR000160">
    <property type="entry name" value="GGDEF_dom"/>
</dbReference>
<dbReference type="PROSITE" id="PS50112">
    <property type="entry name" value="PAS"/>
    <property type="match status" value="1"/>
</dbReference>
<dbReference type="SUPFAM" id="SSF55785">
    <property type="entry name" value="PYP-like sensor domain (PAS domain)"/>
    <property type="match status" value="1"/>
</dbReference>
<feature type="domain" description="GGDEF" evidence="4">
    <location>
        <begin position="336"/>
        <end position="472"/>
    </location>
</feature>
<organism evidence="5 6">
    <name type="scientific">Pseudidiomarina halophila</name>
    <dbReference type="NCBI Taxonomy" id="1449799"/>
    <lineage>
        <taxon>Bacteria</taxon>
        <taxon>Pseudomonadati</taxon>
        <taxon>Pseudomonadota</taxon>
        <taxon>Gammaproteobacteria</taxon>
        <taxon>Alteromonadales</taxon>
        <taxon>Idiomarinaceae</taxon>
        <taxon>Pseudidiomarina</taxon>
    </lineage>
</organism>
<dbReference type="SUPFAM" id="SSF55073">
    <property type="entry name" value="Nucleotide cyclase"/>
    <property type="match status" value="1"/>
</dbReference>
<dbReference type="Pfam" id="PF00563">
    <property type="entry name" value="EAL"/>
    <property type="match status" value="1"/>
</dbReference>
<dbReference type="InterPro" id="IPR029016">
    <property type="entry name" value="GAF-like_dom_sf"/>
</dbReference>
<dbReference type="InterPro" id="IPR052155">
    <property type="entry name" value="Biofilm_reg_signaling"/>
</dbReference>
<reference evidence="6" key="1">
    <citation type="journal article" date="2018" name="Front. Microbiol.">
        <title>Genome-Based Analysis Reveals the Taxonomy and Diversity of the Family Idiomarinaceae.</title>
        <authorList>
            <person name="Liu Y."/>
            <person name="Lai Q."/>
            <person name="Shao Z."/>
        </authorList>
    </citation>
    <scope>NUCLEOTIDE SEQUENCE [LARGE SCALE GENOMIC DNA]</scope>
    <source>
        <strain evidence="6">BH195</strain>
    </source>
</reference>
<keyword evidence="6" id="KW-1185">Reference proteome</keyword>
<evidence type="ECO:0000259" key="2">
    <source>
        <dbReference type="PROSITE" id="PS50113"/>
    </source>
</evidence>
<dbReference type="InterPro" id="IPR000014">
    <property type="entry name" value="PAS"/>
</dbReference>
<feature type="domain" description="PAC" evidence="2">
    <location>
        <begin position="254"/>
        <end position="306"/>
    </location>
</feature>
<dbReference type="PROSITE" id="PS50887">
    <property type="entry name" value="GGDEF"/>
    <property type="match status" value="1"/>
</dbReference>
<dbReference type="InterPro" id="IPR043128">
    <property type="entry name" value="Rev_trsase/Diguanyl_cyclase"/>
</dbReference>
<dbReference type="Gene3D" id="3.30.450.40">
    <property type="match status" value="1"/>
</dbReference>
<comment type="caution">
    <text evidence="5">The sequence shown here is derived from an EMBL/GenBank/DDBJ whole genome shotgun (WGS) entry which is preliminary data.</text>
</comment>
<dbReference type="Pfam" id="PF08447">
    <property type="entry name" value="PAS_3"/>
    <property type="match status" value="1"/>
</dbReference>
<dbReference type="InterPro" id="IPR029787">
    <property type="entry name" value="Nucleotide_cyclase"/>
</dbReference>
<feature type="domain" description="PAS" evidence="1">
    <location>
        <begin position="176"/>
        <end position="251"/>
    </location>
</feature>
<protein>
    <recommendedName>
        <fullName evidence="7">Diguanylate cyclase</fullName>
    </recommendedName>
</protein>
<accession>A0A432XRN6</accession>
<dbReference type="InterPro" id="IPR035965">
    <property type="entry name" value="PAS-like_dom_sf"/>
</dbReference>
<dbReference type="SUPFAM" id="SSF55781">
    <property type="entry name" value="GAF domain-like"/>
    <property type="match status" value="1"/>
</dbReference>
<dbReference type="Pfam" id="PF01590">
    <property type="entry name" value="GAF"/>
    <property type="match status" value="1"/>
</dbReference>
<dbReference type="InterPro" id="IPR001633">
    <property type="entry name" value="EAL_dom"/>
</dbReference>
<dbReference type="Gene3D" id="3.30.70.270">
    <property type="match status" value="1"/>
</dbReference>